<dbReference type="PANTHER" id="PTHR31465:SF9">
    <property type="entry name" value="SPHINGOID LONG-CHAIN BASE TRANSPORTER RSB1"/>
    <property type="match status" value="1"/>
</dbReference>
<dbReference type="eggNOG" id="ENOG502QU4U">
    <property type="taxonomic scope" value="Eukaryota"/>
</dbReference>
<feature type="transmembrane region" description="Helical" evidence="5">
    <location>
        <begin position="149"/>
        <end position="168"/>
    </location>
</feature>
<evidence type="ECO:0000313" key="6">
    <source>
        <dbReference type="EMBL" id="KDN72133.1"/>
    </source>
</evidence>
<dbReference type="OrthoDB" id="4521223at2759"/>
<dbReference type="OMA" id="AIACICM"/>
<keyword evidence="3 5" id="KW-1133">Transmembrane helix</keyword>
<evidence type="ECO:0000313" key="7">
    <source>
        <dbReference type="Proteomes" id="UP000027238"/>
    </source>
</evidence>
<dbReference type="Proteomes" id="UP000027238">
    <property type="component" value="Unassembled WGS sequence"/>
</dbReference>
<comment type="subcellular location">
    <subcellularLocation>
        <location evidence="1">Membrane</location>
        <topology evidence="1">Multi-pass membrane protein</topology>
    </subcellularLocation>
</comment>
<keyword evidence="2 5" id="KW-0812">Transmembrane</keyword>
<feature type="transmembrane region" description="Helical" evidence="5">
    <location>
        <begin position="264"/>
        <end position="284"/>
    </location>
</feature>
<protein>
    <submittedName>
        <fullName evidence="6">Putative RTA1 like protein</fullName>
    </submittedName>
</protein>
<feature type="transmembrane region" description="Helical" evidence="5">
    <location>
        <begin position="64"/>
        <end position="86"/>
    </location>
</feature>
<reference evidence="7" key="1">
    <citation type="journal article" date="2014" name="Genome Announc.">
        <title>Draft genome sequence of Colletotrichum sublineola, a destructive pathogen of cultivated sorghum.</title>
        <authorList>
            <person name="Baroncelli R."/>
            <person name="Sanz-Martin J.M."/>
            <person name="Rech G.E."/>
            <person name="Sukno S.A."/>
            <person name="Thon M.R."/>
        </authorList>
    </citation>
    <scope>NUCLEOTIDE SEQUENCE [LARGE SCALE GENOMIC DNA]</scope>
    <source>
        <strain evidence="7">TX430BB</strain>
    </source>
</reference>
<evidence type="ECO:0000256" key="1">
    <source>
        <dbReference type="ARBA" id="ARBA00004141"/>
    </source>
</evidence>
<evidence type="ECO:0000256" key="2">
    <source>
        <dbReference type="ARBA" id="ARBA00022692"/>
    </source>
</evidence>
<dbReference type="STRING" id="1173701.A0A066XSC5"/>
<dbReference type="HOGENOM" id="CLU_033465_6_1_1"/>
<dbReference type="EMBL" id="JMSE01000041">
    <property type="protein sequence ID" value="KDN72133.1"/>
    <property type="molecule type" value="Genomic_DNA"/>
</dbReference>
<sequence length="336" mass="36877">MTALYSLPGSAFFLAVYAAAALPQLYFGIRYKTWGFLVSMILGLVLEIIAYVARVRLHYGQDVYRQYIVTITIGPAFFSAALYLSLARIIPVFGASNSRLQPRTYTIVFILCDFVALALQAAGGGLVAGSDPLDQDTFDAGLGVLRAGLAFHVAGMLAFVLLASDYAWSVWKNRNTTSKDVNRDYLQLRCMKRFRVFIVGKRVAFSVQCAIMPLGDPLDLLTMESIFHSLLALAISTLCIFIRTCYRLAELSMGLDSDLANDEVAFLVLEGAIVAIAVIALSIFHPGVSFQGLWARVDFQLINRRLRRVDSDKVNSGGIQLATNQTHEPNEAPSLG</sequence>
<dbReference type="Pfam" id="PF04479">
    <property type="entry name" value="RTA1"/>
    <property type="match status" value="1"/>
</dbReference>
<evidence type="ECO:0000256" key="3">
    <source>
        <dbReference type="ARBA" id="ARBA00022989"/>
    </source>
</evidence>
<gene>
    <name evidence="6" type="ORF">CSUB01_11531</name>
</gene>
<keyword evidence="4 5" id="KW-0472">Membrane</keyword>
<organism evidence="6 7">
    <name type="scientific">Colletotrichum sublineola</name>
    <name type="common">Sorghum anthracnose fungus</name>
    <dbReference type="NCBI Taxonomy" id="1173701"/>
    <lineage>
        <taxon>Eukaryota</taxon>
        <taxon>Fungi</taxon>
        <taxon>Dikarya</taxon>
        <taxon>Ascomycota</taxon>
        <taxon>Pezizomycotina</taxon>
        <taxon>Sordariomycetes</taxon>
        <taxon>Hypocreomycetidae</taxon>
        <taxon>Glomerellales</taxon>
        <taxon>Glomerellaceae</taxon>
        <taxon>Colletotrichum</taxon>
        <taxon>Colletotrichum graminicola species complex</taxon>
    </lineage>
</organism>
<accession>A0A066XSC5</accession>
<dbReference type="InterPro" id="IPR007568">
    <property type="entry name" value="RTA1"/>
</dbReference>
<dbReference type="AlphaFoldDB" id="A0A066XSC5"/>
<feature type="transmembrane region" description="Helical" evidence="5">
    <location>
        <begin position="196"/>
        <end position="214"/>
    </location>
</feature>
<dbReference type="GO" id="GO:0005886">
    <property type="term" value="C:plasma membrane"/>
    <property type="evidence" value="ECO:0007669"/>
    <property type="project" value="TreeGrafter"/>
</dbReference>
<dbReference type="PANTHER" id="PTHR31465">
    <property type="entry name" value="PROTEIN RTA1-RELATED"/>
    <property type="match status" value="1"/>
</dbReference>
<evidence type="ECO:0000256" key="5">
    <source>
        <dbReference type="SAM" id="Phobius"/>
    </source>
</evidence>
<feature type="transmembrane region" description="Helical" evidence="5">
    <location>
        <begin position="226"/>
        <end position="243"/>
    </location>
</feature>
<feature type="transmembrane region" description="Helical" evidence="5">
    <location>
        <begin position="6"/>
        <end position="27"/>
    </location>
</feature>
<dbReference type="GO" id="GO:0000324">
    <property type="term" value="C:fungal-type vacuole"/>
    <property type="evidence" value="ECO:0007669"/>
    <property type="project" value="TreeGrafter"/>
</dbReference>
<name>A0A066XSC5_COLSU</name>
<keyword evidence="7" id="KW-1185">Reference proteome</keyword>
<comment type="caution">
    <text evidence="6">The sequence shown here is derived from an EMBL/GenBank/DDBJ whole genome shotgun (WGS) entry which is preliminary data.</text>
</comment>
<proteinExistence type="predicted"/>
<feature type="transmembrane region" description="Helical" evidence="5">
    <location>
        <begin position="107"/>
        <end position="129"/>
    </location>
</feature>
<feature type="transmembrane region" description="Helical" evidence="5">
    <location>
        <begin position="34"/>
        <end position="52"/>
    </location>
</feature>
<evidence type="ECO:0000256" key="4">
    <source>
        <dbReference type="ARBA" id="ARBA00023136"/>
    </source>
</evidence>